<organism evidence="2 3">
    <name type="scientific">Chloropicon primus</name>
    <dbReference type="NCBI Taxonomy" id="1764295"/>
    <lineage>
        <taxon>Eukaryota</taxon>
        <taxon>Viridiplantae</taxon>
        <taxon>Chlorophyta</taxon>
        <taxon>Chloropicophyceae</taxon>
        <taxon>Chloropicales</taxon>
        <taxon>Chloropicaceae</taxon>
        <taxon>Chloropicon</taxon>
    </lineage>
</organism>
<feature type="region of interest" description="Disordered" evidence="1">
    <location>
        <begin position="1"/>
        <end position="54"/>
    </location>
</feature>
<protein>
    <submittedName>
        <fullName evidence="2">Uncharacterized protein</fullName>
    </submittedName>
</protein>
<dbReference type="AlphaFoldDB" id="A0A5B8MGB8"/>
<name>A0A5B8MGB8_9CHLO</name>
<accession>A0A5B8MGB8</accession>
<dbReference type="Proteomes" id="UP000316726">
    <property type="component" value="Chromosome 2"/>
</dbReference>
<evidence type="ECO:0000313" key="2">
    <source>
        <dbReference type="EMBL" id="QDZ19184.1"/>
    </source>
</evidence>
<evidence type="ECO:0000313" key="3">
    <source>
        <dbReference type="Proteomes" id="UP000316726"/>
    </source>
</evidence>
<evidence type="ECO:0000256" key="1">
    <source>
        <dbReference type="SAM" id="MobiDB-lite"/>
    </source>
</evidence>
<keyword evidence="3" id="KW-1185">Reference proteome</keyword>
<gene>
    <name evidence="2" type="ORF">A3770_02p17020</name>
</gene>
<sequence>MDSEYEYSYSDEVQSYSDDFEDEDDPANSGRSTTTGDLAGDPTSPPREPVSDWALPPALASRLLDRIRRRSEDYYDEDYDDDVVGQEETSVTYAALLPNIESWSGGEGHASVGRVCAREGHDDGVVVARKHLLDRLAIESLTLSMRNYRAEEGNDLLVPKADVACGLRRMLGVVERKLSERLPDEAIEALYDPILLVGRLARFLARGTPVV</sequence>
<dbReference type="EMBL" id="CP031035">
    <property type="protein sequence ID" value="QDZ19184.1"/>
    <property type="molecule type" value="Genomic_DNA"/>
</dbReference>
<reference evidence="2 3" key="1">
    <citation type="submission" date="2018-07" db="EMBL/GenBank/DDBJ databases">
        <title>The complete nuclear genome of the prasinophyte Chloropicon primus (CCMP1205).</title>
        <authorList>
            <person name="Pombert J.-F."/>
            <person name="Otis C."/>
            <person name="Turmel M."/>
            <person name="Lemieux C."/>
        </authorList>
    </citation>
    <scope>NUCLEOTIDE SEQUENCE [LARGE SCALE GENOMIC DNA]</scope>
    <source>
        <strain evidence="2 3">CCMP1205</strain>
    </source>
</reference>
<proteinExistence type="predicted"/>